<dbReference type="CDD" id="cd04276">
    <property type="entry name" value="ZnMc_MMP_like_2"/>
    <property type="match status" value="1"/>
</dbReference>
<dbReference type="InterPro" id="IPR034032">
    <property type="entry name" value="Zn_MMP-like_bac"/>
</dbReference>
<gene>
    <name evidence="6" type="ORF">SAMN05443144_10789</name>
</gene>
<evidence type="ECO:0000313" key="7">
    <source>
        <dbReference type="Proteomes" id="UP000184041"/>
    </source>
</evidence>
<organism evidence="6 7">
    <name type="scientific">Fodinibius roseus</name>
    <dbReference type="NCBI Taxonomy" id="1194090"/>
    <lineage>
        <taxon>Bacteria</taxon>
        <taxon>Pseudomonadati</taxon>
        <taxon>Balneolota</taxon>
        <taxon>Balneolia</taxon>
        <taxon>Balneolales</taxon>
        <taxon>Balneolaceae</taxon>
        <taxon>Fodinibius</taxon>
    </lineage>
</organism>
<dbReference type="Pfam" id="PF17148">
    <property type="entry name" value="DUF5117"/>
    <property type="match status" value="1"/>
</dbReference>
<evidence type="ECO:0000259" key="4">
    <source>
        <dbReference type="Pfam" id="PF17148"/>
    </source>
</evidence>
<evidence type="ECO:0000313" key="6">
    <source>
        <dbReference type="EMBL" id="SHF30404.1"/>
    </source>
</evidence>
<dbReference type="PANTHER" id="PTHR38478:SF1">
    <property type="entry name" value="ZINC DEPENDENT METALLOPROTEASE DOMAIN LIPOPROTEIN"/>
    <property type="match status" value="1"/>
</dbReference>
<evidence type="ECO:0000256" key="2">
    <source>
        <dbReference type="SAM" id="SignalP"/>
    </source>
</evidence>
<dbReference type="InterPro" id="IPR033428">
    <property type="entry name" value="DUF5118"/>
</dbReference>
<evidence type="ECO:0000259" key="3">
    <source>
        <dbReference type="Pfam" id="PF16313"/>
    </source>
</evidence>
<feature type="region of interest" description="Disordered" evidence="1">
    <location>
        <begin position="33"/>
        <end position="74"/>
    </location>
</feature>
<dbReference type="Gene3D" id="3.40.390.10">
    <property type="entry name" value="Collagenase (Catalytic Domain)"/>
    <property type="match status" value="1"/>
</dbReference>
<dbReference type="Pfam" id="PF16313">
    <property type="entry name" value="DUF4953"/>
    <property type="match status" value="1"/>
</dbReference>
<dbReference type="Pfam" id="PF17162">
    <property type="entry name" value="DUF5118"/>
    <property type="match status" value="1"/>
</dbReference>
<dbReference type="PANTHER" id="PTHR38478">
    <property type="entry name" value="PEPTIDASE M1A AND M12B"/>
    <property type="match status" value="1"/>
</dbReference>
<name>A0A1M5AJU3_9BACT</name>
<keyword evidence="2" id="KW-0732">Signal</keyword>
<proteinExistence type="predicted"/>
<dbReference type="STRING" id="1194090.SAMN05443144_10789"/>
<evidence type="ECO:0000256" key="1">
    <source>
        <dbReference type="SAM" id="MobiDB-lite"/>
    </source>
</evidence>
<dbReference type="Proteomes" id="UP000184041">
    <property type="component" value="Unassembled WGS sequence"/>
</dbReference>
<dbReference type="EMBL" id="FQUS01000007">
    <property type="protein sequence ID" value="SHF30404.1"/>
    <property type="molecule type" value="Genomic_DNA"/>
</dbReference>
<dbReference type="GO" id="GO:0008237">
    <property type="term" value="F:metallopeptidase activity"/>
    <property type="evidence" value="ECO:0007669"/>
    <property type="project" value="InterPro"/>
</dbReference>
<dbReference type="InterPro" id="IPR024079">
    <property type="entry name" value="MetalloPept_cat_dom_sf"/>
</dbReference>
<sequence>MSKKRMTNKILYVPVVLLLAMLMNVACQSSETVRKSQAPAVTHTATDTTDADSDTTGAETDSTETEEPSSYEEIVEEADRSAEGLLNLYYKDEKLYLEVPFDLLGRDMLLSSTISEISDNKLGTVGAKPHNPLQIQFARVDSVLLLQKIQKDAIAPDNNPGIHRALDRNSIGSVLRKFDIEAYNEEETSGIIEVTDFFVSDTEELSPFGPIGMTISSALIDQKQFKKNRSFIGGFKSFEDNLTIKSHLSYEYTLKEQAGSSTEEDTPFTAVMTRTLLLLPEDRMRPRIADPRIGVFTTRKNKYSGSGDKVEPVRYARRFRLEPRDVEAYNNGELSEPVEPITFYVDSDFPESWRATIKSAIRDWNETFERIGFEHAVRALDYPEEDPEFDPDNLKYNVVRYAPASVQNAMGPSWIDPRTGEILNASVYIYHDIVRLLNSWRFIQTAPADKAVRQTKLPESYRKEGIGYVVRHEIGHTLGFMHNMAASHAVPVDSLRSPSFTRKHGTTYSIMDYARYNYVAQPGDKERGVQLTPPKFGLYDYYLVDWNYRYFPEEVSKEDQKERLTRLVDEKAGDDRYRYGAQGAYLDPRSLSEDLGDDAVEASTYGIDNLKYVMNHINEWVEEEDTDYSYRQRIRNGMIMQYVRYLNHVYRNVGGIYLNKKYVGDSRPHYRSVPREKQREAFRMLLEELNRLDWLEQEEVVTNLPLTGSPSAVIRNQLIEVILGAPERVHLSALKSREENPYSPEDVMEDIFNSLWKEPLQEKSTLTEAEREFQKAYVQAVIAKSGLERAGATGTSAFASDDRDAHELRIKLPEFVEEHLRTEFGSDLYRKYIAPISSHVNAGRSDPVSASFGTARIRFHTKPVLDHLNYTYLKKVKSLLEEAVADDTAAAGAQSHYELLLRNIENVIR</sequence>
<dbReference type="InterPro" id="IPR033413">
    <property type="entry name" value="DUF5117"/>
</dbReference>
<dbReference type="SUPFAM" id="SSF55486">
    <property type="entry name" value="Metalloproteases ('zincins'), catalytic domain"/>
    <property type="match status" value="1"/>
</dbReference>
<keyword evidence="7" id="KW-1185">Reference proteome</keyword>
<accession>A0A1M5AJU3</accession>
<evidence type="ECO:0000259" key="5">
    <source>
        <dbReference type="Pfam" id="PF17162"/>
    </source>
</evidence>
<dbReference type="OrthoDB" id="9776599at2"/>
<evidence type="ECO:0008006" key="8">
    <source>
        <dbReference type="Google" id="ProtNLM"/>
    </source>
</evidence>
<feature type="signal peptide" evidence="2">
    <location>
        <begin position="1"/>
        <end position="26"/>
    </location>
</feature>
<reference evidence="6 7" key="1">
    <citation type="submission" date="2016-11" db="EMBL/GenBank/DDBJ databases">
        <authorList>
            <person name="Jaros S."/>
            <person name="Januszkiewicz K."/>
            <person name="Wedrychowicz H."/>
        </authorList>
    </citation>
    <scope>NUCLEOTIDE SEQUENCE [LARGE SCALE GENOMIC DNA]</scope>
    <source>
        <strain evidence="6 7">DSM 21986</strain>
    </source>
</reference>
<dbReference type="InterPro" id="IPR032534">
    <property type="entry name" value="EcxA_zinc-bd"/>
</dbReference>
<feature type="compositionally biased region" description="Acidic residues" evidence="1">
    <location>
        <begin position="61"/>
        <end position="74"/>
    </location>
</feature>
<feature type="chain" id="PRO_5012431771" description="Zinc-dependent metalloprotease" evidence="2">
    <location>
        <begin position="27"/>
        <end position="909"/>
    </location>
</feature>
<feature type="compositionally biased region" description="Low complexity" evidence="1">
    <location>
        <begin position="44"/>
        <end position="60"/>
    </location>
</feature>
<protein>
    <recommendedName>
        <fullName evidence="8">Zinc-dependent metalloprotease</fullName>
    </recommendedName>
</protein>
<feature type="domain" description="EcxA zinc-binding" evidence="3">
    <location>
        <begin position="456"/>
        <end position="760"/>
    </location>
</feature>
<feature type="domain" description="DUF5118" evidence="5">
    <location>
        <begin position="68"/>
        <end position="116"/>
    </location>
</feature>
<feature type="domain" description="DUF5117" evidence="4">
    <location>
        <begin position="134"/>
        <end position="324"/>
    </location>
</feature>
<dbReference type="AlphaFoldDB" id="A0A1M5AJU3"/>